<protein>
    <submittedName>
        <fullName evidence="1">Dsec-PA</fullName>
    </submittedName>
</protein>
<evidence type="ECO:0000313" key="2">
    <source>
        <dbReference type="Proteomes" id="UP000010116"/>
    </source>
</evidence>
<dbReference type="HOGENOM" id="CLU_2755564_0_0_6"/>
<evidence type="ECO:0000313" key="1">
    <source>
        <dbReference type="EMBL" id="EJP72594.1"/>
    </source>
</evidence>
<gene>
    <name evidence="1" type="ORF">NT02SARS_1003</name>
</gene>
<accession>J4KSF1</accession>
<organism evidence="1 2">
    <name type="scientific">SAR86 cluster bacterium SAR86B</name>
    <dbReference type="NCBI Taxonomy" id="1123867"/>
    <lineage>
        <taxon>Bacteria</taxon>
        <taxon>Pseudomonadati</taxon>
        <taxon>Pseudomonadota</taxon>
        <taxon>Gammaproteobacteria</taxon>
        <taxon>SAR86 cluster</taxon>
    </lineage>
</organism>
<dbReference type="EMBL" id="JH611190">
    <property type="protein sequence ID" value="EJP72594.1"/>
    <property type="molecule type" value="Genomic_DNA"/>
</dbReference>
<proteinExistence type="predicted"/>
<sequence length="70" mass="8236">MNIHNPIQTDDFIINQLNNSVDYKATKKTVAFKYFQNNEELLDLYIRKNTVTNLKLVVSNPDPEQLEFSF</sequence>
<name>J4KSF1_9GAMM</name>
<dbReference type="AlphaFoldDB" id="J4KSF1"/>
<reference evidence="1 2" key="1">
    <citation type="journal article" date="2012" name="ISME J.">
        <title>Genomic insights to SAR86, an abundant and uncultivated marine bacterial lineage.</title>
        <authorList>
            <person name="Dupont C.L."/>
            <person name="Rusch D.B."/>
            <person name="Yooseph S."/>
            <person name="Lombardo M.J."/>
            <person name="Richter R.A."/>
            <person name="Valas R."/>
            <person name="Novotny M."/>
            <person name="Yee-Greenbaum J."/>
            <person name="Selengut J.D."/>
            <person name="Haft D.H."/>
            <person name="Halpern A.L."/>
            <person name="Lasken R.S."/>
            <person name="Nealson K."/>
            <person name="Friedman R."/>
            <person name="Venter J.C."/>
        </authorList>
    </citation>
    <scope>NUCLEOTIDE SEQUENCE [LARGE SCALE GENOMIC DNA]</scope>
</reference>
<dbReference type="Proteomes" id="UP000010116">
    <property type="component" value="Unassembled WGS sequence"/>
</dbReference>